<sequence length="180" mass="19869">MVKRINSKGPAPVHLWDPPYCGELDIVIKRDGSWVHEGKPIRRAAMVRLFSSVLKLEDDGSYYLVTPVEKVKISVEDCPFVVLEMDVDGAGESQQLRFTTNTGETVTAGAKHQLTVATNPETGEPHPVLHIRSGLNALLNRAVFYRLVDLAEQIPAQAEGGNEHVSGVWSDSCLFELGRY</sequence>
<dbReference type="InterPro" id="IPR023361">
    <property type="entry name" value="DUF1285_beta_roll_sf"/>
</dbReference>
<feature type="domain" description="DUF1285" evidence="1">
    <location>
        <begin position="11"/>
        <end position="77"/>
    </location>
</feature>
<protein>
    <submittedName>
        <fullName evidence="3">Proteophosphoglycan</fullName>
    </submittedName>
</protein>
<dbReference type="InterPro" id="IPR048342">
    <property type="entry name" value="DUF1285_C"/>
</dbReference>
<gene>
    <name evidence="3" type="ORF">COA96_15665</name>
</gene>
<evidence type="ECO:0000259" key="2">
    <source>
        <dbReference type="Pfam" id="PF21028"/>
    </source>
</evidence>
<evidence type="ECO:0000313" key="4">
    <source>
        <dbReference type="Proteomes" id="UP000218327"/>
    </source>
</evidence>
<organism evidence="3 4">
    <name type="scientific">SAR86 cluster bacterium</name>
    <dbReference type="NCBI Taxonomy" id="2030880"/>
    <lineage>
        <taxon>Bacteria</taxon>
        <taxon>Pseudomonadati</taxon>
        <taxon>Pseudomonadota</taxon>
        <taxon>Gammaproteobacteria</taxon>
        <taxon>SAR86 cluster</taxon>
    </lineage>
</organism>
<dbReference type="Proteomes" id="UP000218327">
    <property type="component" value="Unassembled WGS sequence"/>
</dbReference>
<accession>A0A2A5APT9</accession>
<evidence type="ECO:0000313" key="3">
    <source>
        <dbReference type="EMBL" id="PCJ20856.1"/>
    </source>
</evidence>
<dbReference type="Gene3D" id="2.30.270.10">
    <property type="entry name" value="duf1285 protein"/>
    <property type="match status" value="1"/>
</dbReference>
<dbReference type="Gene3D" id="3.10.540.10">
    <property type="entry name" value="duf1285 like domain"/>
    <property type="match status" value="1"/>
</dbReference>
<name>A0A2A5APT9_9GAMM</name>
<dbReference type="Pfam" id="PF06938">
    <property type="entry name" value="DUF1285_N"/>
    <property type="match status" value="1"/>
</dbReference>
<reference evidence="4" key="1">
    <citation type="submission" date="2017-08" db="EMBL/GenBank/DDBJ databases">
        <title>A dynamic microbial community with high functional redundancy inhabits the cold, oxic subseafloor aquifer.</title>
        <authorList>
            <person name="Tully B.J."/>
            <person name="Wheat C.G."/>
            <person name="Glazer B.T."/>
            <person name="Huber J.A."/>
        </authorList>
    </citation>
    <scope>NUCLEOTIDE SEQUENCE [LARGE SCALE GENOMIC DNA]</scope>
</reference>
<comment type="caution">
    <text evidence="3">The sequence shown here is derived from an EMBL/GenBank/DDBJ whole genome shotgun (WGS) entry which is preliminary data.</text>
</comment>
<evidence type="ECO:0000259" key="1">
    <source>
        <dbReference type="Pfam" id="PF06938"/>
    </source>
</evidence>
<dbReference type="Pfam" id="PF21028">
    <property type="entry name" value="DUF1285_C"/>
    <property type="match status" value="1"/>
</dbReference>
<dbReference type="AlphaFoldDB" id="A0A2A5APT9"/>
<dbReference type="EMBL" id="NVVJ01000077">
    <property type="protein sequence ID" value="PCJ20856.1"/>
    <property type="molecule type" value="Genomic_DNA"/>
</dbReference>
<dbReference type="InterPro" id="IPR010707">
    <property type="entry name" value="DUF1285"/>
</dbReference>
<feature type="domain" description="DUF1285" evidence="2">
    <location>
        <begin position="79"/>
        <end position="177"/>
    </location>
</feature>
<dbReference type="InterPro" id="IPR048341">
    <property type="entry name" value="DUF1285_N"/>
</dbReference>
<proteinExistence type="predicted"/>
<dbReference type="PIRSF" id="PIRSF029557">
    <property type="entry name" value="UCP029557"/>
    <property type="match status" value="1"/>
</dbReference>